<evidence type="ECO:0000256" key="1">
    <source>
        <dbReference type="ARBA" id="ARBA00013194"/>
    </source>
</evidence>
<evidence type="ECO:0000313" key="5">
    <source>
        <dbReference type="EMBL" id="NYH95476.1"/>
    </source>
</evidence>
<dbReference type="InterPro" id="IPR044665">
    <property type="entry name" value="E_coli_cyclophilin_A-like"/>
</dbReference>
<dbReference type="Proteomes" id="UP000522081">
    <property type="component" value="Unassembled WGS sequence"/>
</dbReference>
<dbReference type="RefSeq" id="WP_179407321.1">
    <property type="nucleotide sequence ID" value="NZ_BMGF01000002.1"/>
</dbReference>
<dbReference type="SUPFAM" id="SSF50891">
    <property type="entry name" value="Cyclophilin-like"/>
    <property type="match status" value="1"/>
</dbReference>
<evidence type="ECO:0000259" key="4">
    <source>
        <dbReference type="PROSITE" id="PS50072"/>
    </source>
</evidence>
<accession>A0A7Y9XYV2</accession>
<dbReference type="PANTHER" id="PTHR43246">
    <property type="entry name" value="PEPTIDYL-PROLYL CIS-TRANS ISOMERASE CYP38, CHLOROPLASTIC"/>
    <property type="match status" value="1"/>
</dbReference>
<name>A0A7Y9XYV2_9SPHN</name>
<dbReference type="PROSITE" id="PS50072">
    <property type="entry name" value="CSA_PPIASE_2"/>
    <property type="match status" value="1"/>
</dbReference>
<keyword evidence="6" id="KW-1185">Reference proteome</keyword>
<dbReference type="CDD" id="cd00317">
    <property type="entry name" value="cyclophilin"/>
    <property type="match status" value="1"/>
</dbReference>
<dbReference type="InterPro" id="IPR029000">
    <property type="entry name" value="Cyclophilin-like_dom_sf"/>
</dbReference>
<dbReference type="Gene3D" id="2.40.100.10">
    <property type="entry name" value="Cyclophilin-like"/>
    <property type="match status" value="1"/>
</dbReference>
<dbReference type="Pfam" id="PF00160">
    <property type="entry name" value="Pro_isomerase"/>
    <property type="match status" value="1"/>
</dbReference>
<evidence type="ECO:0000256" key="2">
    <source>
        <dbReference type="ARBA" id="ARBA00023110"/>
    </source>
</evidence>
<organism evidence="5 6">
    <name type="scientific">Novosphingobium marinum</name>
    <dbReference type="NCBI Taxonomy" id="1514948"/>
    <lineage>
        <taxon>Bacteria</taxon>
        <taxon>Pseudomonadati</taxon>
        <taxon>Pseudomonadota</taxon>
        <taxon>Alphaproteobacteria</taxon>
        <taxon>Sphingomonadales</taxon>
        <taxon>Sphingomonadaceae</taxon>
        <taxon>Novosphingobium</taxon>
    </lineage>
</organism>
<keyword evidence="2" id="KW-0697">Rotamase</keyword>
<dbReference type="InterPro" id="IPR002130">
    <property type="entry name" value="Cyclophilin-type_PPIase_dom"/>
</dbReference>
<sequence length="211" mass="22682">MLKRFALAAAPVLFLLTAATPPPPDPLPADEAEVEQTVRVAMETGLGTIVLELDEGRAPVTTANFLKYVDEKRFDGTEFYRVMRMPWGERAGLIQGGTQNAPKRVLPPIAHEPTSQTGLSHTTGTISMARYDPGTATGDFTIMTSNMTGLDADEASNNLGFAAFGQVVEGMDVVNAIYDVPLSQTKGVGVMKGQMIEDPVEIVSVRRIEAE</sequence>
<feature type="domain" description="PPIase cyclophilin-type" evidence="4">
    <location>
        <begin position="43"/>
        <end position="210"/>
    </location>
</feature>
<gene>
    <name evidence="5" type="ORF">FHS75_001795</name>
</gene>
<evidence type="ECO:0000256" key="3">
    <source>
        <dbReference type="ARBA" id="ARBA00023235"/>
    </source>
</evidence>
<proteinExistence type="predicted"/>
<comment type="caution">
    <text evidence="5">The sequence shown here is derived from an EMBL/GenBank/DDBJ whole genome shotgun (WGS) entry which is preliminary data.</text>
</comment>
<dbReference type="EC" id="5.2.1.8" evidence="1"/>
<dbReference type="GO" id="GO:0003755">
    <property type="term" value="F:peptidyl-prolyl cis-trans isomerase activity"/>
    <property type="evidence" value="ECO:0007669"/>
    <property type="project" value="UniProtKB-KW"/>
</dbReference>
<reference evidence="5 6" key="1">
    <citation type="submission" date="2020-07" db="EMBL/GenBank/DDBJ databases">
        <title>Genomic Encyclopedia of Type Strains, Phase IV (KMG-IV): sequencing the most valuable type-strain genomes for metagenomic binning, comparative biology and taxonomic classification.</title>
        <authorList>
            <person name="Goeker M."/>
        </authorList>
    </citation>
    <scope>NUCLEOTIDE SEQUENCE [LARGE SCALE GENOMIC DNA]</scope>
    <source>
        <strain evidence="5 6">DSM 29043</strain>
    </source>
</reference>
<dbReference type="EMBL" id="JACBZF010000002">
    <property type="protein sequence ID" value="NYH95476.1"/>
    <property type="molecule type" value="Genomic_DNA"/>
</dbReference>
<evidence type="ECO:0000313" key="6">
    <source>
        <dbReference type="Proteomes" id="UP000522081"/>
    </source>
</evidence>
<keyword evidence="3 5" id="KW-0413">Isomerase</keyword>
<protein>
    <recommendedName>
        <fullName evidence="1">peptidylprolyl isomerase</fullName>
        <ecNumber evidence="1">5.2.1.8</ecNumber>
    </recommendedName>
</protein>
<dbReference type="AlphaFoldDB" id="A0A7Y9XYV2"/>